<protein>
    <submittedName>
        <fullName evidence="1">Uncharacterized protein</fullName>
    </submittedName>
</protein>
<organism evidence="1 2">
    <name type="scientific">Lactobacillus kitasatonis DSM 16761 = JCM 1039</name>
    <dbReference type="NCBI Taxonomy" id="1423767"/>
    <lineage>
        <taxon>Bacteria</taxon>
        <taxon>Bacillati</taxon>
        <taxon>Bacillota</taxon>
        <taxon>Bacilli</taxon>
        <taxon>Lactobacillales</taxon>
        <taxon>Lactobacillaceae</taxon>
        <taxon>Lactobacillus</taxon>
    </lineage>
</organism>
<reference evidence="1 2" key="1">
    <citation type="journal article" date="2015" name="Genome Announc.">
        <title>Expanding the biotechnology potential of lactobacilli through comparative genomics of 213 strains and associated genera.</title>
        <authorList>
            <person name="Sun Z."/>
            <person name="Harris H.M."/>
            <person name="McCann A."/>
            <person name="Guo C."/>
            <person name="Argimon S."/>
            <person name="Zhang W."/>
            <person name="Yang X."/>
            <person name="Jeffery I.B."/>
            <person name="Cooney J.C."/>
            <person name="Kagawa T.F."/>
            <person name="Liu W."/>
            <person name="Song Y."/>
            <person name="Salvetti E."/>
            <person name="Wrobel A."/>
            <person name="Rasinkangas P."/>
            <person name="Parkhill J."/>
            <person name="Rea M.C."/>
            <person name="O'Sullivan O."/>
            <person name="Ritari J."/>
            <person name="Douillard F.P."/>
            <person name="Paul Ross R."/>
            <person name="Yang R."/>
            <person name="Briner A.E."/>
            <person name="Felis G.E."/>
            <person name="de Vos W.M."/>
            <person name="Barrangou R."/>
            <person name="Klaenhammer T.R."/>
            <person name="Caufield P.W."/>
            <person name="Cui Y."/>
            <person name="Zhang H."/>
            <person name="O'Toole P.W."/>
        </authorList>
    </citation>
    <scope>NUCLEOTIDE SEQUENCE [LARGE SCALE GENOMIC DNA]</scope>
    <source>
        <strain evidence="1 2">DSM 16761</strain>
    </source>
</reference>
<dbReference type="EMBL" id="AZFU01000018">
    <property type="protein sequence ID" value="KRM04688.1"/>
    <property type="molecule type" value="Genomic_DNA"/>
</dbReference>
<gene>
    <name evidence="1" type="ORF">FC59_GL000566</name>
</gene>
<evidence type="ECO:0000313" key="1">
    <source>
        <dbReference type="EMBL" id="KRM04688.1"/>
    </source>
</evidence>
<proteinExistence type="predicted"/>
<dbReference type="RefSeq" id="WP_025015417.1">
    <property type="nucleotide sequence ID" value="NZ_AZFU01000018.1"/>
</dbReference>
<comment type="caution">
    <text evidence="1">The sequence shown here is derived from an EMBL/GenBank/DDBJ whole genome shotgun (WGS) entry which is preliminary data.</text>
</comment>
<accession>A0A0R1VG92</accession>
<name>A0A0R1VG92_9LACO</name>
<dbReference type="PATRIC" id="fig|1423767.3.peg.585"/>
<dbReference type="AlphaFoldDB" id="A0A0R1VG92"/>
<sequence>MEKSNNLKLNASIENALKSNPKVKELASSNPELGSYLTQLGNNLNDAVGSICEAYGVLDLLEKNMSIGSNYKDDMTSEADSIRAVLKILTTSMEKVSDTVDLMSYATFKED</sequence>
<dbReference type="Proteomes" id="UP000051307">
    <property type="component" value="Unassembled WGS sequence"/>
</dbReference>
<evidence type="ECO:0000313" key="2">
    <source>
        <dbReference type="Proteomes" id="UP000051307"/>
    </source>
</evidence>